<dbReference type="AlphaFoldDB" id="A0A1F5XGK9"/>
<keyword evidence="1" id="KW-1133">Transmembrane helix</keyword>
<protein>
    <recommendedName>
        <fullName evidence="2">Transcriptional repressor PaaX-like central Cas2-like domain-containing protein</fullName>
    </recommendedName>
</protein>
<keyword evidence="1" id="KW-0472">Membrane</keyword>
<dbReference type="EMBL" id="MFIF01000009">
    <property type="protein sequence ID" value="OGF87000.1"/>
    <property type="molecule type" value="Genomic_DNA"/>
</dbReference>
<evidence type="ECO:0000313" key="4">
    <source>
        <dbReference type="Proteomes" id="UP000177346"/>
    </source>
</evidence>
<gene>
    <name evidence="3" type="ORF">A3B19_01035</name>
</gene>
<evidence type="ECO:0000256" key="1">
    <source>
        <dbReference type="SAM" id="Phobius"/>
    </source>
</evidence>
<name>A0A1F5XGK9_9BACT</name>
<reference evidence="3 4" key="1">
    <citation type="journal article" date="2016" name="Nat. Commun.">
        <title>Thousands of microbial genomes shed light on interconnected biogeochemical processes in an aquifer system.</title>
        <authorList>
            <person name="Anantharaman K."/>
            <person name="Brown C.T."/>
            <person name="Hug L.A."/>
            <person name="Sharon I."/>
            <person name="Castelle C.J."/>
            <person name="Probst A.J."/>
            <person name="Thomas B.C."/>
            <person name="Singh A."/>
            <person name="Wilkins M.J."/>
            <person name="Karaoz U."/>
            <person name="Brodie E.L."/>
            <person name="Williams K.H."/>
            <person name="Hubbard S.S."/>
            <person name="Banfield J.F."/>
        </authorList>
    </citation>
    <scope>NUCLEOTIDE SEQUENCE [LARGE SCALE GENOMIC DNA]</scope>
</reference>
<keyword evidence="1" id="KW-0812">Transmembrane</keyword>
<dbReference type="Gene3D" id="3.30.70.2650">
    <property type="match status" value="1"/>
</dbReference>
<feature type="transmembrane region" description="Helical" evidence="1">
    <location>
        <begin position="38"/>
        <end position="63"/>
    </location>
</feature>
<accession>A0A1F5XGK9</accession>
<comment type="caution">
    <text evidence="3">The sequence shown here is derived from an EMBL/GenBank/DDBJ whole genome shotgun (WGS) entry which is preliminary data.</text>
</comment>
<proteinExistence type="predicted"/>
<sequence length="219" mass="25246">MPKHKPIYFADPKISDEIKDRVKEFVAKHPIASSTIKALFATAILGGVLTVAVVAPGIAAIAGKGLARAKKDKQERYQKLWARFHALKKRNVFECVGESKDGGLVYRFTDKGRALTKTLLLETLEIKSPAKWDKKWRVVIFDIPEKFKKSRYALWNQLKNLGFYPLQRSVWVHPFPCEHEIKFLCDIFNIHPFVEIFTTNDLKSGKVLYYFKDILRKHA</sequence>
<evidence type="ECO:0000259" key="2">
    <source>
        <dbReference type="Pfam" id="PF20803"/>
    </source>
</evidence>
<evidence type="ECO:0000313" key="3">
    <source>
        <dbReference type="EMBL" id="OGF87000.1"/>
    </source>
</evidence>
<feature type="domain" description="Transcriptional repressor PaaX-like central Cas2-like" evidence="2">
    <location>
        <begin position="130"/>
        <end position="203"/>
    </location>
</feature>
<dbReference type="Pfam" id="PF20803">
    <property type="entry name" value="PaaX_M"/>
    <property type="match status" value="1"/>
</dbReference>
<organism evidence="3 4">
    <name type="scientific">Candidatus Giovannonibacteria bacterium RIFCSPLOWO2_01_FULL_46_32</name>
    <dbReference type="NCBI Taxonomy" id="1798353"/>
    <lineage>
        <taxon>Bacteria</taxon>
        <taxon>Candidatus Giovannoniibacteriota</taxon>
    </lineage>
</organism>
<dbReference type="InterPro" id="IPR048846">
    <property type="entry name" value="PaaX-like_central"/>
</dbReference>
<dbReference type="Proteomes" id="UP000177346">
    <property type="component" value="Unassembled WGS sequence"/>
</dbReference>